<evidence type="ECO:0000259" key="2">
    <source>
        <dbReference type="Pfam" id="PF21522"/>
    </source>
</evidence>
<dbReference type="AlphaFoldDB" id="A0A845KZF6"/>
<sequence>MNMHAARVRQLPGFEPGEGKNLTVGLDIGFGYVKVVAGNGRWALFPSIVGEGRELHILSGFGSNDPMDNLVVDVDGRRYFVGNLALRETEAELDIDPDKIFNIDFEVLVYTALALVSDKPDQDVNIYLGLPINFYRTQKARFEDKLRAHQMSRFVKILGQDVRLIRIRNFEIFPQAGGAIFNQILDFRSEVRTPRLARGKIGIIDGGTKTTDCIYMEDLKFVDQRSYSVNDGGTHKILMDIRDFLMKNFDHYYPRLAEVDQMLRERKVEVKGKVYDLSSVIDASASRVARKIVREIAAKWPNHMEFRAMILVGGGGYVMHPFLKETFPDILLVQDEFEGEAVAGDWNVIQFANALGFLKLAVMRYGEKK</sequence>
<accession>A0A845KZF6</accession>
<feature type="domain" description="Actin-like protein N-terminal" evidence="1">
    <location>
        <begin position="25"/>
        <end position="178"/>
    </location>
</feature>
<evidence type="ECO:0000259" key="1">
    <source>
        <dbReference type="Pfam" id="PF17989"/>
    </source>
</evidence>
<proteinExistence type="predicted"/>
<gene>
    <name evidence="3" type="ORF">GTO91_02300</name>
</gene>
<dbReference type="InterPro" id="IPR049067">
    <property type="entry name" value="MreB-like_C"/>
</dbReference>
<dbReference type="InterPro" id="IPR043129">
    <property type="entry name" value="ATPase_NBD"/>
</dbReference>
<evidence type="ECO:0000313" key="4">
    <source>
        <dbReference type="Proteomes" id="UP000463470"/>
    </source>
</evidence>
<dbReference type="Pfam" id="PF21522">
    <property type="entry name" value="MreB-like_C"/>
    <property type="match status" value="1"/>
</dbReference>
<evidence type="ECO:0008006" key="5">
    <source>
        <dbReference type="Google" id="ProtNLM"/>
    </source>
</evidence>
<keyword evidence="4" id="KW-1185">Reference proteome</keyword>
<dbReference type="Pfam" id="PF17989">
    <property type="entry name" value="ALP_N"/>
    <property type="match status" value="1"/>
</dbReference>
<protein>
    <recommendedName>
        <fullName evidence="5">Actin-like protein N-terminal domain-containing protein</fullName>
    </recommendedName>
</protein>
<evidence type="ECO:0000313" key="3">
    <source>
        <dbReference type="EMBL" id="MZP28556.1"/>
    </source>
</evidence>
<dbReference type="InterPro" id="IPR040607">
    <property type="entry name" value="ALP_N"/>
</dbReference>
<feature type="domain" description="Actin homologue MreB-like C-terminal" evidence="2">
    <location>
        <begin position="203"/>
        <end position="325"/>
    </location>
</feature>
<dbReference type="Gene3D" id="3.30.420.40">
    <property type="match status" value="2"/>
</dbReference>
<organism evidence="3 4">
    <name type="scientific">Heliomicrobium undosum</name>
    <dbReference type="NCBI Taxonomy" id="121734"/>
    <lineage>
        <taxon>Bacteria</taxon>
        <taxon>Bacillati</taxon>
        <taxon>Bacillota</taxon>
        <taxon>Clostridia</taxon>
        <taxon>Eubacteriales</taxon>
        <taxon>Heliobacteriaceae</taxon>
        <taxon>Heliomicrobium</taxon>
    </lineage>
</organism>
<comment type="caution">
    <text evidence="3">The sequence shown here is derived from an EMBL/GenBank/DDBJ whole genome shotgun (WGS) entry which is preliminary data.</text>
</comment>
<name>A0A845KZF6_9FIRM</name>
<dbReference type="EMBL" id="WXEY01000002">
    <property type="protein sequence ID" value="MZP28556.1"/>
    <property type="molecule type" value="Genomic_DNA"/>
</dbReference>
<dbReference type="RefSeq" id="WP_161254300.1">
    <property type="nucleotide sequence ID" value="NZ_WXEY01000002.1"/>
</dbReference>
<dbReference type="SUPFAM" id="SSF53067">
    <property type="entry name" value="Actin-like ATPase domain"/>
    <property type="match status" value="2"/>
</dbReference>
<dbReference type="Proteomes" id="UP000463470">
    <property type="component" value="Unassembled WGS sequence"/>
</dbReference>
<dbReference type="CDD" id="cd24025">
    <property type="entry name" value="ASKHA_NBD_ParM_pCBH-like"/>
    <property type="match status" value="1"/>
</dbReference>
<dbReference type="OrthoDB" id="1883643at2"/>
<reference evidence="3 4" key="1">
    <citation type="submission" date="2020-01" db="EMBL/GenBank/DDBJ databases">
        <title>Whole-genome sequence of Heliobacterium undosum DSM 13378.</title>
        <authorList>
            <person name="Kyndt J.A."/>
            <person name="Meyer T.E."/>
        </authorList>
    </citation>
    <scope>NUCLEOTIDE SEQUENCE [LARGE SCALE GENOMIC DNA]</scope>
    <source>
        <strain evidence="3 4">DSM 13378</strain>
    </source>
</reference>